<protein>
    <submittedName>
        <fullName evidence="1">Diguanylate cyclase</fullName>
    </submittedName>
</protein>
<accession>A0ACD1AEN2</accession>
<gene>
    <name evidence="1" type="ORF">FRZ06_16080</name>
</gene>
<keyword evidence="2" id="KW-1185">Reference proteome</keyword>
<reference evidence="1" key="1">
    <citation type="submission" date="2019-08" db="EMBL/GenBank/DDBJ databases">
        <title>Genome sequence of Clostridiales bacterium MT110.</title>
        <authorList>
            <person name="Cao J."/>
        </authorList>
    </citation>
    <scope>NUCLEOTIDE SEQUENCE</scope>
    <source>
        <strain evidence="1">MT110</strain>
    </source>
</reference>
<evidence type="ECO:0000313" key="1">
    <source>
        <dbReference type="EMBL" id="QOX64754.1"/>
    </source>
</evidence>
<proteinExistence type="predicted"/>
<name>A0ACD1AEN2_9FIRM</name>
<sequence>MELNNLLSALSLVAVYAYLHIGVFALLKNRNSIINKVFFALCIAYAIWSFAYSFAYLADTPRDFSLWNKVAAFGWCSFSAFTLYLVLLLTENRFSSRYIIFFLFLPSAIFLLMALFLFGPEMDTPPLISGIFYIGDFIYNFVYTALCIYLLARWGNRSDSLRVKKQARILVLSGLIPFSLNLLTQTILPFFGFKGLPLMGQIYAVFMVLGTYLVITKYKLMRITGNIILDEVENKIIELVILLNDKGEFIQVSKHVLKLLGFEESELLGKQISILFREEDRDRVTLETLRQENEYEDVQICTRSGETIPVHIMSVPINDQALNEFLGVLLIVRDIRKEYELRAINAELHERTIRDSLTNLYNHQHSLELLTAEINKHRQNPEAGMLSIMMLDIDHFKKINDTHGHLYGDYIIRTVSDIMRKNVGCRGYVGRFGGEEFIIILPDTELSDACTIGEEIRREVYRYSYTEQMPVTVSIGVSQLQDETAMQLLKKADDLLYIAKQGGRNRVKCE</sequence>
<organism evidence="1 2">
    <name type="scientific">Anoxybacterium hadale</name>
    <dbReference type="NCBI Taxonomy" id="3408580"/>
    <lineage>
        <taxon>Bacteria</taxon>
        <taxon>Bacillati</taxon>
        <taxon>Bacillota</taxon>
        <taxon>Clostridia</taxon>
        <taxon>Peptostreptococcales</taxon>
        <taxon>Anaerovoracaceae</taxon>
        <taxon>Anoxybacterium</taxon>
    </lineage>
</organism>
<evidence type="ECO:0000313" key="2">
    <source>
        <dbReference type="Proteomes" id="UP000594014"/>
    </source>
</evidence>
<dbReference type="Proteomes" id="UP000594014">
    <property type="component" value="Chromosome"/>
</dbReference>
<dbReference type="EMBL" id="CP042469">
    <property type="protein sequence ID" value="QOX64754.1"/>
    <property type="molecule type" value="Genomic_DNA"/>
</dbReference>